<organism evidence="2 3">
    <name type="scientific">Aspergillus carbonarius (strain ITEM 5010)</name>
    <dbReference type="NCBI Taxonomy" id="602072"/>
    <lineage>
        <taxon>Eukaryota</taxon>
        <taxon>Fungi</taxon>
        <taxon>Dikarya</taxon>
        <taxon>Ascomycota</taxon>
        <taxon>Pezizomycotina</taxon>
        <taxon>Eurotiomycetes</taxon>
        <taxon>Eurotiomycetidae</taxon>
        <taxon>Eurotiales</taxon>
        <taxon>Aspergillaceae</taxon>
        <taxon>Aspergillus</taxon>
        <taxon>Aspergillus subgen. Circumdati</taxon>
    </lineage>
</organism>
<evidence type="ECO:0000313" key="3">
    <source>
        <dbReference type="Proteomes" id="UP000188318"/>
    </source>
</evidence>
<feature type="compositionally biased region" description="Polar residues" evidence="1">
    <location>
        <begin position="37"/>
        <end position="47"/>
    </location>
</feature>
<feature type="region of interest" description="Disordered" evidence="1">
    <location>
        <begin position="1"/>
        <end position="89"/>
    </location>
</feature>
<name>A0A1R3RLL6_ASPC5</name>
<sequence length="245" mass="28232">MAYIQSELKDEGNICAQTMPQSQPSANLDSKAHFRMPQSQSQLSKNAPGTHARQYNHLRDNQPRQYSPQHGHHRSRPHDAWGSSKDSGQKLWTCPKCRETMTIHRKSGHVHCKRKDSTIRRIDKWPCDGCGIEMASTLREEHLRAAEHAVNAAVYIPPHPNGKRYIKIKDVRRVYHHIRPIPVKCYTHVGAYNGRWKGGITFVSAEDVENAKASMHVNQKGQDGDNDTVWSDTYQDEYYYRDLYL</sequence>
<dbReference type="OrthoDB" id="4510159at2759"/>
<protein>
    <submittedName>
        <fullName evidence="2">Uncharacterized protein</fullName>
    </submittedName>
</protein>
<dbReference type="Proteomes" id="UP000188318">
    <property type="component" value="Unassembled WGS sequence"/>
</dbReference>
<keyword evidence="3" id="KW-1185">Reference proteome</keyword>
<accession>A0A1R3RLL6</accession>
<dbReference type="VEuPathDB" id="FungiDB:ASPCADRAFT_5899"/>
<gene>
    <name evidence="2" type="ORF">ASPCADRAFT_5899</name>
</gene>
<evidence type="ECO:0000313" key="2">
    <source>
        <dbReference type="EMBL" id="OOF95371.1"/>
    </source>
</evidence>
<dbReference type="EMBL" id="KV907500">
    <property type="protein sequence ID" value="OOF95371.1"/>
    <property type="molecule type" value="Genomic_DNA"/>
</dbReference>
<reference evidence="3" key="1">
    <citation type="journal article" date="2017" name="Genome Biol.">
        <title>Comparative genomics reveals high biological diversity and specific adaptations in the industrially and medically important fungal genus Aspergillus.</title>
        <authorList>
            <person name="de Vries R.P."/>
            <person name="Riley R."/>
            <person name="Wiebenga A."/>
            <person name="Aguilar-Osorio G."/>
            <person name="Amillis S."/>
            <person name="Uchima C.A."/>
            <person name="Anderluh G."/>
            <person name="Asadollahi M."/>
            <person name="Askin M."/>
            <person name="Barry K."/>
            <person name="Battaglia E."/>
            <person name="Bayram O."/>
            <person name="Benocci T."/>
            <person name="Braus-Stromeyer S.A."/>
            <person name="Caldana C."/>
            <person name="Canovas D."/>
            <person name="Cerqueira G.C."/>
            <person name="Chen F."/>
            <person name="Chen W."/>
            <person name="Choi C."/>
            <person name="Clum A."/>
            <person name="Dos Santos R.A."/>
            <person name="Damasio A.R."/>
            <person name="Diallinas G."/>
            <person name="Emri T."/>
            <person name="Fekete E."/>
            <person name="Flipphi M."/>
            <person name="Freyberg S."/>
            <person name="Gallo A."/>
            <person name="Gournas C."/>
            <person name="Habgood R."/>
            <person name="Hainaut M."/>
            <person name="Harispe M.L."/>
            <person name="Henrissat B."/>
            <person name="Hilden K.S."/>
            <person name="Hope R."/>
            <person name="Hossain A."/>
            <person name="Karabika E."/>
            <person name="Karaffa L."/>
            <person name="Karanyi Z."/>
            <person name="Krasevec N."/>
            <person name="Kuo A."/>
            <person name="Kusch H."/>
            <person name="LaButti K."/>
            <person name="Lagendijk E.L."/>
            <person name="Lapidus A."/>
            <person name="Levasseur A."/>
            <person name="Lindquist E."/>
            <person name="Lipzen A."/>
            <person name="Logrieco A.F."/>
            <person name="MacCabe A."/>
            <person name="Maekelae M.R."/>
            <person name="Malavazi I."/>
            <person name="Melin P."/>
            <person name="Meyer V."/>
            <person name="Mielnichuk N."/>
            <person name="Miskei M."/>
            <person name="Molnar A.P."/>
            <person name="Mule G."/>
            <person name="Ngan C.Y."/>
            <person name="Orejas M."/>
            <person name="Orosz E."/>
            <person name="Ouedraogo J.P."/>
            <person name="Overkamp K.M."/>
            <person name="Park H.-S."/>
            <person name="Perrone G."/>
            <person name="Piumi F."/>
            <person name="Punt P.J."/>
            <person name="Ram A.F."/>
            <person name="Ramon A."/>
            <person name="Rauscher S."/>
            <person name="Record E."/>
            <person name="Riano-Pachon D.M."/>
            <person name="Robert V."/>
            <person name="Roehrig J."/>
            <person name="Ruller R."/>
            <person name="Salamov A."/>
            <person name="Salih N.S."/>
            <person name="Samson R.A."/>
            <person name="Sandor E."/>
            <person name="Sanguinetti M."/>
            <person name="Schuetze T."/>
            <person name="Sepcic K."/>
            <person name="Shelest E."/>
            <person name="Sherlock G."/>
            <person name="Sophianopoulou V."/>
            <person name="Squina F.M."/>
            <person name="Sun H."/>
            <person name="Susca A."/>
            <person name="Todd R.B."/>
            <person name="Tsang A."/>
            <person name="Unkles S.E."/>
            <person name="van de Wiele N."/>
            <person name="van Rossen-Uffink D."/>
            <person name="Oliveira J.V."/>
            <person name="Vesth T.C."/>
            <person name="Visser J."/>
            <person name="Yu J.-H."/>
            <person name="Zhou M."/>
            <person name="Andersen M.R."/>
            <person name="Archer D.B."/>
            <person name="Baker S.E."/>
            <person name="Benoit I."/>
            <person name="Brakhage A.A."/>
            <person name="Braus G.H."/>
            <person name="Fischer R."/>
            <person name="Frisvad J.C."/>
            <person name="Goldman G.H."/>
            <person name="Houbraken J."/>
            <person name="Oakley B."/>
            <person name="Pocsi I."/>
            <person name="Scazzocchio C."/>
            <person name="Seiboth B."/>
            <person name="vanKuyk P.A."/>
            <person name="Wortman J."/>
            <person name="Dyer P.S."/>
            <person name="Grigoriev I.V."/>
        </authorList>
    </citation>
    <scope>NUCLEOTIDE SEQUENCE [LARGE SCALE GENOMIC DNA]</scope>
    <source>
        <strain evidence="3">ITEM 5010</strain>
    </source>
</reference>
<feature type="compositionally biased region" description="Polar residues" evidence="1">
    <location>
        <begin position="15"/>
        <end position="28"/>
    </location>
</feature>
<dbReference type="AlphaFoldDB" id="A0A1R3RLL6"/>
<proteinExistence type="predicted"/>
<evidence type="ECO:0000256" key="1">
    <source>
        <dbReference type="SAM" id="MobiDB-lite"/>
    </source>
</evidence>